<comment type="caution">
    <text evidence="2">The sequence shown here is derived from an EMBL/GenBank/DDBJ whole genome shotgun (WGS) entry which is preliminary data.</text>
</comment>
<name>A0A8T0R6R0_PANVG</name>
<reference evidence="2" key="1">
    <citation type="submission" date="2020-05" db="EMBL/GenBank/DDBJ databases">
        <title>WGS assembly of Panicum virgatum.</title>
        <authorList>
            <person name="Lovell J.T."/>
            <person name="Jenkins J."/>
            <person name="Shu S."/>
            <person name="Juenger T.E."/>
            <person name="Schmutz J."/>
        </authorList>
    </citation>
    <scope>NUCLEOTIDE SEQUENCE</scope>
    <source>
        <strain evidence="2">AP13</strain>
    </source>
</reference>
<protein>
    <submittedName>
        <fullName evidence="2">Uncharacterized protein</fullName>
    </submittedName>
</protein>
<evidence type="ECO:0000256" key="1">
    <source>
        <dbReference type="SAM" id="MobiDB-lite"/>
    </source>
</evidence>
<evidence type="ECO:0000313" key="2">
    <source>
        <dbReference type="EMBL" id="KAG2581371.1"/>
    </source>
</evidence>
<gene>
    <name evidence="2" type="ORF">PVAP13_6KG030935</name>
</gene>
<organism evidence="2 3">
    <name type="scientific">Panicum virgatum</name>
    <name type="common">Blackwell switchgrass</name>
    <dbReference type="NCBI Taxonomy" id="38727"/>
    <lineage>
        <taxon>Eukaryota</taxon>
        <taxon>Viridiplantae</taxon>
        <taxon>Streptophyta</taxon>
        <taxon>Embryophyta</taxon>
        <taxon>Tracheophyta</taxon>
        <taxon>Spermatophyta</taxon>
        <taxon>Magnoliopsida</taxon>
        <taxon>Liliopsida</taxon>
        <taxon>Poales</taxon>
        <taxon>Poaceae</taxon>
        <taxon>PACMAD clade</taxon>
        <taxon>Panicoideae</taxon>
        <taxon>Panicodae</taxon>
        <taxon>Paniceae</taxon>
        <taxon>Panicinae</taxon>
        <taxon>Panicum</taxon>
        <taxon>Panicum sect. Hiantes</taxon>
    </lineage>
</organism>
<dbReference type="EMBL" id="CM029047">
    <property type="protein sequence ID" value="KAG2581371.1"/>
    <property type="molecule type" value="Genomic_DNA"/>
</dbReference>
<accession>A0A8T0R6R0</accession>
<proteinExistence type="predicted"/>
<sequence length="142" mass="14175">MHMLTSGTPGLGRCVPGCPATAGGGAPGAGAAWRQGIVCGGAACAGAPAHDGRAWRVAGRRDDGAGALLRPLPRRGGRARVALLRRAPRRAGRGAASAVGRRARRQRQRRGGDAGGMGGGAAGRRGQRHSGEARSAVCVCVV</sequence>
<feature type="region of interest" description="Disordered" evidence="1">
    <location>
        <begin position="85"/>
        <end position="128"/>
    </location>
</feature>
<dbReference type="Proteomes" id="UP000823388">
    <property type="component" value="Chromosome 6K"/>
</dbReference>
<evidence type="ECO:0000313" key="3">
    <source>
        <dbReference type="Proteomes" id="UP000823388"/>
    </source>
</evidence>
<feature type="compositionally biased region" description="Gly residues" evidence="1">
    <location>
        <begin position="113"/>
        <end position="123"/>
    </location>
</feature>
<keyword evidence="3" id="KW-1185">Reference proteome</keyword>
<dbReference type="AlphaFoldDB" id="A0A8T0R6R0"/>